<comment type="caution">
    <text evidence="3">The sequence shown here is derived from an EMBL/GenBank/DDBJ whole genome shotgun (WGS) entry which is preliminary data.</text>
</comment>
<evidence type="ECO:0000256" key="2">
    <source>
        <dbReference type="RuleBase" id="RU363072"/>
    </source>
</evidence>
<dbReference type="GO" id="GO:0016020">
    <property type="term" value="C:membrane"/>
    <property type="evidence" value="ECO:0007669"/>
    <property type="project" value="InterPro"/>
</dbReference>
<dbReference type="PANTHER" id="PTHR37944:SF1">
    <property type="entry name" value="PORIN B"/>
    <property type="match status" value="1"/>
</dbReference>
<dbReference type="Gene3D" id="2.40.160.180">
    <property type="entry name" value="Carbohydrate-selective porin OprB"/>
    <property type="match status" value="1"/>
</dbReference>
<dbReference type="InterPro" id="IPR038673">
    <property type="entry name" value="OprB_sf"/>
</dbReference>
<organism evidence="3 4">
    <name type="scientific">Endobacter medicaginis</name>
    <dbReference type="NCBI Taxonomy" id="1181271"/>
    <lineage>
        <taxon>Bacteria</taxon>
        <taxon>Pseudomonadati</taxon>
        <taxon>Pseudomonadota</taxon>
        <taxon>Alphaproteobacteria</taxon>
        <taxon>Acetobacterales</taxon>
        <taxon>Acetobacteraceae</taxon>
        <taxon>Endobacter</taxon>
    </lineage>
</organism>
<dbReference type="GO" id="GO:0008643">
    <property type="term" value="P:carbohydrate transport"/>
    <property type="evidence" value="ECO:0007669"/>
    <property type="project" value="InterPro"/>
</dbReference>
<name>A0A839UXL0_9PROT</name>
<sequence>MSPKITPARIRAARVAFTAMLLGGTTLAAISHGAQAQTALDTTAPAASATGPTVAPVSKTPSSRVNVALPRPPAYNQPVPDYVSSVPPLPQPPSLFGSIAPMQYLRDHGVAILLDNVNEFSGIISGPRKGSSNAGQYGLETDIDWERLAGLTGFSTHSVAVGRYGIPASRMFGDNINPSSEIYGAGGNVVYHQVFFYGQETLAHGRVDIAAGRMSFLSDYSASPLYCNFQNNAFCGNPKASSDNTAHSSYPDANWATRWRVRPTHNTYVSTGIYFDESNIYQANNGYRSGLKFNGAKIIGETFPIEAGWEPLFGPDQLPGHYKIGFAYDDINHADNLRDINGDYWVLSGLGRRQRKGAAAEWALADQMLVRHGPGQDNGLVVFGGFYHNSKRSSVRNYQFEAGAIDRGFWKARPGDAIAVAFSYTKVSGDLIRTEELQEELGLPITGVGNFYNNAAPTGVQSHTMNFEANYQIQIYRGVSFQPSFQYYIRPNAQKGLPDAALLGFKSHIEFF</sequence>
<dbReference type="PANTHER" id="PTHR37944">
    <property type="entry name" value="PORIN B"/>
    <property type="match status" value="1"/>
</dbReference>
<dbReference type="Proteomes" id="UP000557688">
    <property type="component" value="Unassembled WGS sequence"/>
</dbReference>
<dbReference type="Pfam" id="PF04966">
    <property type="entry name" value="OprB"/>
    <property type="match status" value="1"/>
</dbReference>
<comment type="similarity">
    <text evidence="1 2">Belongs to the OprB family.</text>
</comment>
<evidence type="ECO:0000256" key="1">
    <source>
        <dbReference type="ARBA" id="ARBA00008769"/>
    </source>
</evidence>
<keyword evidence="2" id="KW-0732">Signal</keyword>
<dbReference type="EMBL" id="JACHXV010000004">
    <property type="protein sequence ID" value="MBB3173385.1"/>
    <property type="molecule type" value="Genomic_DNA"/>
</dbReference>
<dbReference type="RefSeq" id="WP_246330071.1">
    <property type="nucleotide sequence ID" value="NZ_JABXXQ010000074.1"/>
</dbReference>
<evidence type="ECO:0000313" key="3">
    <source>
        <dbReference type="EMBL" id="MBB3173385.1"/>
    </source>
</evidence>
<dbReference type="InterPro" id="IPR007049">
    <property type="entry name" value="Carb-sel_porin_OprB"/>
</dbReference>
<keyword evidence="4" id="KW-1185">Reference proteome</keyword>
<accession>A0A839UXL0</accession>
<gene>
    <name evidence="3" type="ORF">FHR90_001208</name>
</gene>
<protein>
    <submittedName>
        <fullName evidence="3">Porin</fullName>
    </submittedName>
</protein>
<reference evidence="3 4" key="1">
    <citation type="submission" date="2020-08" db="EMBL/GenBank/DDBJ databases">
        <title>Genomic Encyclopedia of Type Strains, Phase III (KMG-III): the genomes of soil and plant-associated and newly described type strains.</title>
        <authorList>
            <person name="Whitman W."/>
        </authorList>
    </citation>
    <scope>NUCLEOTIDE SEQUENCE [LARGE SCALE GENOMIC DNA]</scope>
    <source>
        <strain evidence="3 4">CECT 8088</strain>
    </source>
</reference>
<feature type="signal peptide" evidence="2">
    <location>
        <begin position="1"/>
        <end position="28"/>
    </location>
</feature>
<dbReference type="AlphaFoldDB" id="A0A839UXL0"/>
<dbReference type="GO" id="GO:0015288">
    <property type="term" value="F:porin activity"/>
    <property type="evidence" value="ECO:0007669"/>
    <property type="project" value="InterPro"/>
</dbReference>
<proteinExistence type="inferred from homology"/>
<dbReference type="InterPro" id="IPR052932">
    <property type="entry name" value="OprB_Porin"/>
</dbReference>
<evidence type="ECO:0000313" key="4">
    <source>
        <dbReference type="Proteomes" id="UP000557688"/>
    </source>
</evidence>
<feature type="chain" id="PRO_5033108715" evidence="2">
    <location>
        <begin position="29"/>
        <end position="512"/>
    </location>
</feature>